<evidence type="ECO:0000256" key="8">
    <source>
        <dbReference type="ARBA" id="ARBA00023133"/>
    </source>
</evidence>
<dbReference type="PANTHER" id="PTHR42923:SF3">
    <property type="entry name" value="PROTOPORPHYRINOGEN OXIDASE"/>
    <property type="match status" value="1"/>
</dbReference>
<evidence type="ECO:0000256" key="2">
    <source>
        <dbReference type="ARBA" id="ARBA00005073"/>
    </source>
</evidence>
<evidence type="ECO:0000256" key="11">
    <source>
        <dbReference type="RuleBase" id="RU367069"/>
    </source>
</evidence>
<keyword evidence="7 11" id="KW-0560">Oxidoreductase</keyword>
<evidence type="ECO:0000256" key="5">
    <source>
        <dbReference type="ARBA" id="ARBA00022630"/>
    </source>
</evidence>
<keyword evidence="6 11" id="KW-0274">FAD</keyword>
<accession>A0A9X0C987</accession>
<organism evidence="13 14">
    <name type="scientific">Penicillium fimorum</name>
    <dbReference type="NCBI Taxonomy" id="1882269"/>
    <lineage>
        <taxon>Eukaryota</taxon>
        <taxon>Fungi</taxon>
        <taxon>Dikarya</taxon>
        <taxon>Ascomycota</taxon>
        <taxon>Pezizomycotina</taxon>
        <taxon>Eurotiomycetes</taxon>
        <taxon>Eurotiomycetidae</taxon>
        <taxon>Eurotiales</taxon>
        <taxon>Aspergillaceae</taxon>
        <taxon>Penicillium</taxon>
    </lineage>
</organism>
<keyword evidence="9 11" id="KW-0627">Porphyrin biosynthesis</keyword>
<sequence length="611" mass="67432">MRIPYVSRALRPRQRQLNLLLNGQKRTYTAAVLGGGITGLTAAWQLAQDPTCKGIVLFEKTDRLGGWIDSETIPVDGGNIVFEYGPRTLKSSLPGSLPLLYLATNLGLYKDLIVTPKTSPAAQNRYIYYPDRLVRLPAPKPELSFAENFDRFVNTMKEPLFNKLPSGIVKDIFAPSRHPTEWAMDESVADFIRRRFGPNVADNLVSAVYHGIYAGDIDQLSAQTLLGSIRNLEGGIGGIGGFVSGGVTASLISRSISKTKTRNMDDFMAIDVIPAGPELVRRQHDLEVLAGGASTFTFKRGVSQLIAALIASLEGSGKVSFRMNTEVNALSLTEDNWVAMDYWSPGHGKIKTFDYKYVISTIPPVALANVLRETSDRKTRPVGLTPSLLRKQNYAVTAMVVNLYYPNPNLLPVEDGFGYLIPRSIPYEQNPECGLGVIFASSSSVGNGTDPGSSEVKQDSAPGTKLTVMLGGHYWDGFEEYPDHDTAVKMARDMLKRHMNITDTPTVARSRLQKDAIPQYTVGHLDRMYTLSNTVRNEYMNRLILAGNWYNGVGVGDCVKQGILSATYGIGRNRLNGEPSPWRPWTSFDYERWRLQGGIVMPPVRLVDSKI</sequence>
<dbReference type="Gene3D" id="3.50.50.60">
    <property type="entry name" value="FAD/NAD(P)-binding domain"/>
    <property type="match status" value="1"/>
</dbReference>
<keyword evidence="5 11" id="KW-0285">Flavoprotein</keyword>
<name>A0A9X0C987_9EURO</name>
<comment type="subcellular location">
    <subcellularLocation>
        <location evidence="11">Mitochondrion inner membrane</location>
    </subcellularLocation>
</comment>
<dbReference type="InterPro" id="IPR050464">
    <property type="entry name" value="Zeta_carotene_desat/Oxidored"/>
</dbReference>
<dbReference type="Proteomes" id="UP001149954">
    <property type="component" value="Unassembled WGS sequence"/>
</dbReference>
<evidence type="ECO:0000256" key="7">
    <source>
        <dbReference type="ARBA" id="ARBA00023002"/>
    </source>
</evidence>
<dbReference type="GO" id="GO:0005743">
    <property type="term" value="C:mitochondrial inner membrane"/>
    <property type="evidence" value="ECO:0007669"/>
    <property type="project" value="UniProtKB-SubCell"/>
</dbReference>
<evidence type="ECO:0000256" key="6">
    <source>
        <dbReference type="ARBA" id="ARBA00022827"/>
    </source>
</evidence>
<dbReference type="InterPro" id="IPR004572">
    <property type="entry name" value="Protoporphyrinogen_oxidase"/>
</dbReference>
<evidence type="ECO:0000313" key="14">
    <source>
        <dbReference type="Proteomes" id="UP001149954"/>
    </source>
</evidence>
<dbReference type="SUPFAM" id="SSF51905">
    <property type="entry name" value="FAD/NAD(P)-binding domain"/>
    <property type="match status" value="1"/>
</dbReference>
<dbReference type="InterPro" id="IPR002937">
    <property type="entry name" value="Amino_oxidase"/>
</dbReference>
<dbReference type="EC" id="1.3.3.4" evidence="4 11"/>
<dbReference type="GO" id="GO:0004729">
    <property type="term" value="F:oxygen-dependent protoporphyrinogen oxidase activity"/>
    <property type="evidence" value="ECO:0007669"/>
    <property type="project" value="UniProtKB-UniRule"/>
</dbReference>
<dbReference type="PANTHER" id="PTHR42923">
    <property type="entry name" value="PROTOPORPHYRINOGEN OXIDASE"/>
    <property type="match status" value="1"/>
</dbReference>
<reference evidence="13" key="2">
    <citation type="journal article" date="2023" name="IMA Fungus">
        <title>Comparative genomic study of the Penicillium genus elucidates a diverse pangenome and 15 lateral gene transfer events.</title>
        <authorList>
            <person name="Petersen C."/>
            <person name="Sorensen T."/>
            <person name="Nielsen M.R."/>
            <person name="Sondergaard T.E."/>
            <person name="Sorensen J.L."/>
            <person name="Fitzpatrick D.A."/>
            <person name="Frisvad J.C."/>
            <person name="Nielsen K.L."/>
        </authorList>
    </citation>
    <scope>NUCLEOTIDE SEQUENCE</scope>
    <source>
        <strain evidence="13">IBT 29495</strain>
    </source>
</reference>
<proteinExistence type="inferred from homology"/>
<dbReference type="AlphaFoldDB" id="A0A9X0C987"/>
<evidence type="ECO:0000256" key="1">
    <source>
        <dbReference type="ARBA" id="ARBA00002600"/>
    </source>
</evidence>
<comment type="pathway">
    <text evidence="2 11">Porphyrin-containing compound metabolism; protoporphyrin-IX biosynthesis; protoporphyrin-IX from protoporphyrinogen-IX: step 1/1.</text>
</comment>
<dbReference type="OrthoDB" id="438553at2759"/>
<dbReference type="Pfam" id="PF01593">
    <property type="entry name" value="Amino_oxidase"/>
    <property type="match status" value="1"/>
</dbReference>
<dbReference type="NCBIfam" id="TIGR00562">
    <property type="entry name" value="proto_IX_ox"/>
    <property type="match status" value="1"/>
</dbReference>
<evidence type="ECO:0000256" key="9">
    <source>
        <dbReference type="ARBA" id="ARBA00023244"/>
    </source>
</evidence>
<keyword evidence="14" id="KW-1185">Reference proteome</keyword>
<evidence type="ECO:0000256" key="3">
    <source>
        <dbReference type="ARBA" id="ARBA00010551"/>
    </source>
</evidence>
<keyword evidence="8 11" id="KW-0350">Heme biosynthesis</keyword>
<gene>
    <name evidence="13" type="ORF">N7463_002721</name>
</gene>
<feature type="domain" description="Amine oxidase" evidence="12">
    <location>
        <begin position="37"/>
        <end position="567"/>
    </location>
</feature>
<dbReference type="SUPFAM" id="SSF54373">
    <property type="entry name" value="FAD-linked reductases, C-terminal domain"/>
    <property type="match status" value="1"/>
</dbReference>
<protein>
    <recommendedName>
        <fullName evidence="4 11">Protoporphyrinogen oxidase</fullName>
        <ecNumber evidence="4 11">1.3.3.4</ecNumber>
    </recommendedName>
</protein>
<dbReference type="EMBL" id="JAPWDS010000002">
    <property type="protein sequence ID" value="KAJ5513169.1"/>
    <property type="molecule type" value="Genomic_DNA"/>
</dbReference>
<evidence type="ECO:0000313" key="13">
    <source>
        <dbReference type="EMBL" id="KAJ5513169.1"/>
    </source>
</evidence>
<comment type="cofactor">
    <cofactor evidence="11">
        <name>FAD</name>
        <dbReference type="ChEBI" id="CHEBI:57692"/>
    </cofactor>
    <text evidence="11">Binds 1 FAD per subunit.</text>
</comment>
<evidence type="ECO:0000256" key="4">
    <source>
        <dbReference type="ARBA" id="ARBA00012867"/>
    </source>
</evidence>
<evidence type="ECO:0000259" key="12">
    <source>
        <dbReference type="Pfam" id="PF01593"/>
    </source>
</evidence>
<comment type="catalytic activity">
    <reaction evidence="10 11">
        <text>protoporphyrinogen IX + 3 O2 = protoporphyrin IX + 3 H2O2</text>
        <dbReference type="Rhea" id="RHEA:25576"/>
        <dbReference type="ChEBI" id="CHEBI:15379"/>
        <dbReference type="ChEBI" id="CHEBI:16240"/>
        <dbReference type="ChEBI" id="CHEBI:57306"/>
        <dbReference type="ChEBI" id="CHEBI:57307"/>
        <dbReference type="EC" id="1.3.3.4"/>
    </reaction>
</comment>
<comment type="function">
    <text evidence="1 11">Catalyzes the 6-electron oxidation of protoporphyrinogen-IX to form protoporphyrin-IX.</text>
</comment>
<dbReference type="GO" id="GO:0006782">
    <property type="term" value="P:protoporphyrinogen IX biosynthetic process"/>
    <property type="evidence" value="ECO:0007669"/>
    <property type="project" value="UniProtKB-UniRule"/>
</dbReference>
<comment type="similarity">
    <text evidence="3 11">Belongs to the protoporphyrinogen/coproporphyrinogen oxidase family. Protoporphyrinogen oxidase subfamily.</text>
</comment>
<comment type="caution">
    <text evidence="13">The sequence shown here is derived from an EMBL/GenBank/DDBJ whole genome shotgun (WGS) entry which is preliminary data.</text>
</comment>
<evidence type="ECO:0000256" key="10">
    <source>
        <dbReference type="ARBA" id="ARBA00047554"/>
    </source>
</evidence>
<dbReference type="InterPro" id="IPR036188">
    <property type="entry name" value="FAD/NAD-bd_sf"/>
</dbReference>
<reference evidence="13" key="1">
    <citation type="submission" date="2022-12" db="EMBL/GenBank/DDBJ databases">
        <authorList>
            <person name="Petersen C."/>
        </authorList>
    </citation>
    <scope>NUCLEOTIDE SEQUENCE</scope>
    <source>
        <strain evidence="13">IBT 29495</strain>
    </source>
</reference>